<feature type="transmembrane region" description="Helical" evidence="6">
    <location>
        <begin position="430"/>
        <end position="449"/>
    </location>
</feature>
<proteinExistence type="predicted"/>
<feature type="transmembrane region" description="Helical" evidence="6">
    <location>
        <begin position="376"/>
        <end position="394"/>
    </location>
</feature>
<evidence type="ECO:0000256" key="1">
    <source>
        <dbReference type="ARBA" id="ARBA00004651"/>
    </source>
</evidence>
<feature type="transmembrane region" description="Helical" evidence="6">
    <location>
        <begin position="497"/>
        <end position="528"/>
    </location>
</feature>
<dbReference type="InterPro" id="IPR050545">
    <property type="entry name" value="Mycobact_MmpL"/>
</dbReference>
<dbReference type="Pfam" id="PF03176">
    <property type="entry name" value="MMPL"/>
    <property type="match status" value="1"/>
</dbReference>
<evidence type="ECO:0000313" key="8">
    <source>
        <dbReference type="EMBL" id="OIR18498.1"/>
    </source>
</evidence>
<evidence type="ECO:0000259" key="7">
    <source>
        <dbReference type="PROSITE" id="PS50156"/>
    </source>
</evidence>
<accession>A0A1J5TC65</accession>
<evidence type="ECO:0000313" key="9">
    <source>
        <dbReference type="Proteomes" id="UP000183080"/>
    </source>
</evidence>
<keyword evidence="3 6" id="KW-0812">Transmembrane</keyword>
<keyword evidence="2" id="KW-1003">Cell membrane</keyword>
<dbReference type="InterPro" id="IPR004869">
    <property type="entry name" value="MMPL_dom"/>
</dbReference>
<dbReference type="GO" id="GO:0005886">
    <property type="term" value="C:plasma membrane"/>
    <property type="evidence" value="ECO:0007669"/>
    <property type="project" value="UniProtKB-SubCell"/>
</dbReference>
<feature type="transmembrane region" description="Helical" evidence="6">
    <location>
        <begin position="95"/>
        <end position="114"/>
    </location>
</feature>
<feature type="transmembrane region" description="Helical" evidence="6">
    <location>
        <begin position="401"/>
        <end position="424"/>
    </location>
</feature>
<feature type="domain" description="SSD" evidence="7">
    <location>
        <begin position="408"/>
        <end position="525"/>
    </location>
</feature>
<comment type="subcellular location">
    <subcellularLocation>
        <location evidence="1">Cell membrane</location>
        <topology evidence="1">Multi-pass membrane protein</topology>
    </subcellularLocation>
</comment>
<dbReference type="EMBL" id="MIZA01000020">
    <property type="protein sequence ID" value="OIR18498.1"/>
    <property type="molecule type" value="Genomic_DNA"/>
</dbReference>
<name>A0A1J5TC65_9ARCH</name>
<dbReference type="SUPFAM" id="SSF82866">
    <property type="entry name" value="Multidrug efflux transporter AcrB transmembrane domain"/>
    <property type="match status" value="2"/>
</dbReference>
<comment type="caution">
    <text evidence="8">The sequence shown here is derived from an EMBL/GenBank/DDBJ whole genome shotgun (WGS) entry which is preliminary data.</text>
</comment>
<sequence>MSDDKKDSGFRGRIDRFFDKQAKEQQNLLQGKVGGTSIKDSWDEVKTKVSGKKPSGVKPKAHKVKESKASITKSKAKEVEISPLARSFIRVTTDYPPITIGIMTVITLFMLIGIGKMNINGAMEVYLPKGSVEEELLLEVREDYSTDIIVIYVETDNAYDVSNKANITNRQVLLELDYIERTVDENGQTEKGGAGVVPSDGGVTDNVVWSFSISTLIKELHSTNSRVYDALIENSAEWSAANSDGASQGVAELLGQAAQIAKDSAVESNTLNHYEIPSQSDIDDIVGDLPPAVVEKVLRDTNEDGIWDTAVILFGITSDVPPPIIIDEVDIAMKTRGEGLHEENGNRPNGETYSRMMLTGPVPVTQAITERSFSEFWRVFPIGVVMCGVAMFLIQKKIRAVMIAGIPTLYSIFITYGIIGWGGLEATPTIIALGPILMALGVAYGLHLSNRFTEEEGATAQIRMMKAMSTTGRAIALSAMTTMIGFGSLMYTNLGPVFTVGLSLTLGIMVCLLCTFVMSPAIAVLTNYDHKKVEGEWHKLAKVVTERNKPVLAILATATLLSVGVLPLLQTNIDYLDMVPDDEPTLIGIVKYSTEFNAGAFGMMIARGDFQNDYDELTNDAVDHLDQVDLLVAGSENSNRDGLNDVQDVTAISLTEVMKAVKFSTNQSSTLDTVLNVVGVEDGVERSFWELLHNEQVANNQFVGRDLQKFLLNVFYDSITPEAISMIMDCSPDDSGQVACKFSKTLIYVDMPLKDIKGMEVAVIGVNEIRDDHEYAPVKISALTGVAAIGTSVNAQLISSQITTLVICIVLVFFVLTLTFGRNWKLGLLTTFPVVWVISLEPLTFVALGQPLSLVTVMIGSIVIGVGIDFSIHITQRVIEGGMNMPSVYNAIAKTAQTLAEATLVTLVGLTAAFAIKISALWWFVFIIVVLLIASMISAMFLLPALYSLIIKSGGTLS</sequence>
<dbReference type="STRING" id="1888995.BD935_01705"/>
<evidence type="ECO:0000256" key="2">
    <source>
        <dbReference type="ARBA" id="ARBA00022475"/>
    </source>
</evidence>
<organism evidence="8 9">
    <name type="scientific">Marine Group III euryarchaeote CG-Epi1</name>
    <dbReference type="NCBI Taxonomy" id="1888995"/>
    <lineage>
        <taxon>Archaea</taxon>
        <taxon>Methanobacteriati</taxon>
        <taxon>Thermoplasmatota</taxon>
        <taxon>Thermoplasmata</taxon>
        <taxon>Candidatus Thermoprofundales</taxon>
    </lineage>
</organism>
<dbReference type="Gene3D" id="1.20.1640.10">
    <property type="entry name" value="Multidrug efflux transporter AcrB transmembrane domain"/>
    <property type="match status" value="2"/>
</dbReference>
<dbReference type="Proteomes" id="UP000183080">
    <property type="component" value="Unassembled WGS sequence"/>
</dbReference>
<dbReference type="PROSITE" id="PS50156">
    <property type="entry name" value="SSD"/>
    <property type="match status" value="1"/>
</dbReference>
<gene>
    <name evidence="8" type="ORF">BD935_01705</name>
</gene>
<evidence type="ECO:0000256" key="4">
    <source>
        <dbReference type="ARBA" id="ARBA00022989"/>
    </source>
</evidence>
<evidence type="ECO:0000256" key="6">
    <source>
        <dbReference type="SAM" id="Phobius"/>
    </source>
</evidence>
<dbReference type="PANTHER" id="PTHR33406:SF12">
    <property type="entry name" value="BLR2997 PROTEIN"/>
    <property type="match status" value="1"/>
</dbReference>
<keyword evidence="5 6" id="KW-0472">Membrane</keyword>
<feature type="transmembrane region" description="Helical" evidence="6">
    <location>
        <begin position="922"/>
        <end position="950"/>
    </location>
</feature>
<evidence type="ECO:0000256" key="5">
    <source>
        <dbReference type="ARBA" id="ARBA00023136"/>
    </source>
</evidence>
<evidence type="ECO:0000256" key="3">
    <source>
        <dbReference type="ARBA" id="ARBA00022692"/>
    </source>
</evidence>
<keyword evidence="4 6" id="KW-1133">Transmembrane helix</keyword>
<feature type="transmembrane region" description="Helical" evidence="6">
    <location>
        <begin position="470"/>
        <end position="491"/>
    </location>
</feature>
<feature type="transmembrane region" description="Helical" evidence="6">
    <location>
        <begin position="828"/>
        <end position="848"/>
    </location>
</feature>
<feature type="transmembrane region" description="Helical" evidence="6">
    <location>
        <begin position="549"/>
        <end position="569"/>
    </location>
</feature>
<feature type="transmembrane region" description="Helical" evidence="6">
    <location>
        <begin position="802"/>
        <end position="821"/>
    </location>
</feature>
<dbReference type="InterPro" id="IPR000731">
    <property type="entry name" value="SSD"/>
</dbReference>
<dbReference type="PANTHER" id="PTHR33406">
    <property type="entry name" value="MEMBRANE PROTEIN MJ1562-RELATED"/>
    <property type="match status" value="1"/>
</dbReference>
<feature type="transmembrane region" description="Helical" evidence="6">
    <location>
        <begin position="854"/>
        <end position="875"/>
    </location>
</feature>
<dbReference type="AlphaFoldDB" id="A0A1J5TC65"/>
<reference evidence="8 9" key="1">
    <citation type="submission" date="2016-08" db="EMBL/GenBank/DDBJ databases">
        <title>New Insights into Marine Group III Euryarchaeota, from dark to light.</title>
        <authorList>
            <person name="Haro-Moreno J.M."/>
            <person name="Rodriguez-Valera F."/>
            <person name="Lopez-Garcia P."/>
            <person name="Moreira D."/>
            <person name="Martin-Cuadrado A.B."/>
        </authorList>
    </citation>
    <scope>NUCLEOTIDE SEQUENCE [LARGE SCALE GENOMIC DNA]</scope>
    <source>
        <strain evidence="8">CG-Epi1</strain>
    </source>
</reference>
<protein>
    <recommendedName>
        <fullName evidence="7">SSD domain-containing protein</fullName>
    </recommendedName>
</protein>